<evidence type="ECO:0000256" key="1">
    <source>
        <dbReference type="ARBA" id="ARBA00005206"/>
    </source>
</evidence>
<keyword evidence="5 6" id="KW-0520">NAD</keyword>
<dbReference type="CDD" id="cd05305">
    <property type="entry name" value="L-AlaDH"/>
    <property type="match status" value="1"/>
</dbReference>
<feature type="binding site" evidence="9">
    <location>
        <position position="219"/>
    </location>
    <ligand>
        <name>NAD(+)</name>
        <dbReference type="ChEBI" id="CHEBI:57540"/>
    </ligand>
</feature>
<comment type="pathway">
    <text evidence="1">Amino-acid degradation; L-alanine degradation via dehydrogenase pathway; NH(3) and pyruvate from L-alanine: step 1/1.</text>
</comment>
<dbReference type="STRING" id="656914.SAMN00017405_1630"/>
<gene>
    <name evidence="12" type="ORF">SAMN00017405_1630</name>
</gene>
<dbReference type="InterPro" id="IPR008141">
    <property type="entry name" value="Ala_DH"/>
</dbReference>
<evidence type="ECO:0000256" key="3">
    <source>
        <dbReference type="ARBA" id="ARBA00012897"/>
    </source>
</evidence>
<dbReference type="PIRSF" id="PIRSF000183">
    <property type="entry name" value="Alanine_dh"/>
    <property type="match status" value="1"/>
</dbReference>
<feature type="domain" description="Alanine dehydrogenase/pyridine nucleotide transhydrogenase NAD(H)-binding" evidence="10">
    <location>
        <begin position="148"/>
        <end position="297"/>
    </location>
</feature>
<evidence type="ECO:0000313" key="13">
    <source>
        <dbReference type="Proteomes" id="UP000192731"/>
    </source>
</evidence>
<dbReference type="GO" id="GO:0000286">
    <property type="term" value="F:alanine dehydrogenase activity"/>
    <property type="evidence" value="ECO:0007669"/>
    <property type="project" value="UniProtKB-UniRule"/>
</dbReference>
<dbReference type="Gene3D" id="3.40.50.720">
    <property type="entry name" value="NAD(P)-binding Rossmann-like Domain"/>
    <property type="match status" value="2"/>
</dbReference>
<keyword evidence="13" id="KW-1185">Reference proteome</keyword>
<dbReference type="UniPathway" id="UPA00527">
    <property type="reaction ID" value="UER00585"/>
</dbReference>
<evidence type="ECO:0000256" key="2">
    <source>
        <dbReference type="ARBA" id="ARBA00005689"/>
    </source>
</evidence>
<feature type="binding site" evidence="9">
    <location>
        <begin position="266"/>
        <end position="269"/>
    </location>
    <ligand>
        <name>NAD(+)</name>
        <dbReference type="ChEBI" id="CHEBI:57540"/>
    </ligand>
</feature>
<dbReference type="SMART" id="SM01002">
    <property type="entry name" value="AlaDh_PNT_C"/>
    <property type="match status" value="1"/>
</dbReference>
<reference evidence="12 13" key="1">
    <citation type="submission" date="2017-04" db="EMBL/GenBank/DDBJ databases">
        <authorList>
            <person name="Afonso C.L."/>
            <person name="Miller P.J."/>
            <person name="Scott M.A."/>
            <person name="Spackman E."/>
            <person name="Goraichik I."/>
            <person name="Dimitrov K.M."/>
            <person name="Suarez D.L."/>
            <person name="Swayne D.E."/>
        </authorList>
    </citation>
    <scope>NUCLEOTIDE SEQUENCE [LARGE SCALE GENOMIC DNA]</scope>
    <source>
        <strain evidence="12 13">DSM 11270</strain>
    </source>
</reference>
<organism evidence="12 13">
    <name type="scientific">Desulfonispora thiosulfatigenes DSM 11270</name>
    <dbReference type="NCBI Taxonomy" id="656914"/>
    <lineage>
        <taxon>Bacteria</taxon>
        <taxon>Bacillati</taxon>
        <taxon>Bacillota</taxon>
        <taxon>Clostridia</taxon>
        <taxon>Eubacteriales</taxon>
        <taxon>Peptococcaceae</taxon>
        <taxon>Desulfonispora</taxon>
    </lineage>
</organism>
<dbReference type="PANTHER" id="PTHR42795:SF1">
    <property type="entry name" value="ALANINE DEHYDROGENASE"/>
    <property type="match status" value="1"/>
</dbReference>
<feature type="binding site" evidence="9">
    <location>
        <position position="202"/>
    </location>
    <ligand>
        <name>NAD(+)</name>
        <dbReference type="ChEBI" id="CHEBI:57540"/>
    </ligand>
</feature>
<dbReference type="InterPro" id="IPR036291">
    <property type="entry name" value="NAD(P)-bd_dom_sf"/>
</dbReference>
<dbReference type="InterPro" id="IPR007698">
    <property type="entry name" value="AlaDH/PNT_NAD(H)-bd"/>
</dbReference>
<feature type="domain" description="Alanine dehydrogenase/pyridine nucleotide transhydrogenase N-terminal" evidence="11">
    <location>
        <begin position="4"/>
        <end position="136"/>
    </location>
</feature>
<feature type="active site" description="Proton donor/acceptor" evidence="7">
    <location>
        <position position="269"/>
    </location>
</feature>
<dbReference type="NCBIfam" id="TIGR00518">
    <property type="entry name" value="alaDH"/>
    <property type="match status" value="1"/>
</dbReference>
<accession>A0A1W1UVW8</accession>
<proteinExistence type="inferred from homology"/>
<evidence type="ECO:0000256" key="7">
    <source>
        <dbReference type="PIRSR" id="PIRSR000183-1"/>
    </source>
</evidence>
<feature type="binding site" evidence="9">
    <location>
        <position position="133"/>
    </location>
    <ligand>
        <name>NAD(+)</name>
        <dbReference type="ChEBI" id="CHEBI:57540"/>
    </ligand>
</feature>
<comment type="catalytic activity">
    <reaction evidence="6">
        <text>L-alanine + NAD(+) + H2O = pyruvate + NH4(+) + NADH + H(+)</text>
        <dbReference type="Rhea" id="RHEA:18405"/>
        <dbReference type="ChEBI" id="CHEBI:15361"/>
        <dbReference type="ChEBI" id="CHEBI:15377"/>
        <dbReference type="ChEBI" id="CHEBI:15378"/>
        <dbReference type="ChEBI" id="CHEBI:28938"/>
        <dbReference type="ChEBI" id="CHEBI:57540"/>
        <dbReference type="ChEBI" id="CHEBI:57945"/>
        <dbReference type="ChEBI" id="CHEBI:57972"/>
        <dbReference type="EC" id="1.4.1.1"/>
    </reaction>
</comment>
<evidence type="ECO:0000256" key="5">
    <source>
        <dbReference type="ARBA" id="ARBA00023027"/>
    </source>
</evidence>
<dbReference type="SUPFAM" id="SSF51735">
    <property type="entry name" value="NAD(P)-binding Rossmann-fold domains"/>
    <property type="match status" value="1"/>
</dbReference>
<feature type="active site" description="Proton donor/acceptor" evidence="7">
    <location>
        <position position="96"/>
    </location>
</feature>
<dbReference type="GO" id="GO:0005886">
    <property type="term" value="C:plasma membrane"/>
    <property type="evidence" value="ECO:0007669"/>
    <property type="project" value="TreeGrafter"/>
</dbReference>
<dbReference type="FunFam" id="3.40.50.720:FF:000049">
    <property type="entry name" value="Alanine dehydrogenase"/>
    <property type="match status" value="1"/>
</dbReference>
<dbReference type="InterPro" id="IPR008142">
    <property type="entry name" value="AlaDH/PNT_CS1"/>
</dbReference>
<dbReference type="SMART" id="SM01003">
    <property type="entry name" value="AlaDh_PNT_N"/>
    <property type="match status" value="1"/>
</dbReference>
<dbReference type="InterPro" id="IPR007886">
    <property type="entry name" value="AlaDH/PNT_N"/>
</dbReference>
<dbReference type="Proteomes" id="UP000192731">
    <property type="component" value="Unassembled WGS sequence"/>
</dbReference>
<dbReference type="GO" id="GO:0000166">
    <property type="term" value="F:nucleotide binding"/>
    <property type="evidence" value="ECO:0007669"/>
    <property type="project" value="UniProtKB-KW"/>
</dbReference>
<dbReference type="SUPFAM" id="SSF52283">
    <property type="entry name" value="Formate/glycerate dehydrogenase catalytic domain-like"/>
    <property type="match status" value="1"/>
</dbReference>
<evidence type="ECO:0000259" key="10">
    <source>
        <dbReference type="SMART" id="SM01002"/>
    </source>
</evidence>
<dbReference type="EC" id="1.4.1.1" evidence="3 6"/>
<sequence length="371" mass="39205">MIVGIPMEIKNNENRVGGTPAGADALVRAGHTVVVQAGAGLGTGFTDAEYEAVGAKILPDIASVYAEADMIWKVKEPLPSEYPLFKEGQILFTYLHLAPEVELTKALLEKKIVGIAYETVQIGRTLPLLAPMSEVAGRMSVQIGAQFLMKHHGGVGTLMGGVPGVRPAKVVVVGGGVAGTNAAKMANGLKADVSIIELNGERLRYLDDLFDGRVKTLKSNPFNIANEVKDADVVISSVLIPGAKAPKLVTEEMVKTMKPGAVIVDIAIDQGGSVETITGATTHDNPVRVIHDVLHYSVANMPGAFARTSTITLENNTAAYATLIANKGWKQACIDRPELVSGLNTCEGHVTYKAVADAQGVEYVPAETFLK</sequence>
<feature type="binding site" evidence="9">
    <location>
        <begin position="238"/>
        <end position="239"/>
    </location>
    <ligand>
        <name>NAD(+)</name>
        <dbReference type="ChEBI" id="CHEBI:57540"/>
    </ligand>
</feature>
<keyword evidence="4 6" id="KW-0560">Oxidoreductase</keyword>
<name>A0A1W1UVW8_DESTI</name>
<dbReference type="PANTHER" id="PTHR42795">
    <property type="entry name" value="ALANINE DEHYDROGENASE"/>
    <property type="match status" value="1"/>
</dbReference>
<feature type="binding site" evidence="8">
    <location>
        <position position="15"/>
    </location>
    <ligand>
        <name>substrate</name>
    </ligand>
</feature>
<protein>
    <recommendedName>
        <fullName evidence="3 6">Alanine dehydrogenase</fullName>
        <ecNumber evidence="3 6">1.4.1.1</ecNumber>
    </recommendedName>
</protein>
<dbReference type="Pfam" id="PF01262">
    <property type="entry name" value="AlaDh_PNT_C"/>
    <property type="match status" value="1"/>
</dbReference>
<comment type="similarity">
    <text evidence="2 6">Belongs to the AlaDH/PNT family.</text>
</comment>
<dbReference type="PROSITE" id="PS00836">
    <property type="entry name" value="ALADH_PNT_1"/>
    <property type="match status" value="1"/>
</dbReference>
<evidence type="ECO:0000256" key="4">
    <source>
        <dbReference type="ARBA" id="ARBA00023002"/>
    </source>
</evidence>
<keyword evidence="9" id="KW-0547">Nucleotide-binding</keyword>
<dbReference type="OrthoDB" id="9804592at2"/>
<dbReference type="Pfam" id="PF05222">
    <property type="entry name" value="AlaDh_PNT_N"/>
    <property type="match status" value="1"/>
</dbReference>
<evidence type="ECO:0000313" key="12">
    <source>
        <dbReference type="EMBL" id="SMB85308.1"/>
    </source>
</evidence>
<feature type="binding site" evidence="8">
    <location>
        <position position="75"/>
    </location>
    <ligand>
        <name>substrate</name>
    </ligand>
</feature>
<feature type="binding site" evidence="9">
    <location>
        <begin position="298"/>
        <end position="301"/>
    </location>
    <ligand>
        <name>NAD(+)</name>
        <dbReference type="ChEBI" id="CHEBI:57540"/>
    </ligand>
</feature>
<evidence type="ECO:0000256" key="8">
    <source>
        <dbReference type="PIRSR" id="PIRSR000183-2"/>
    </source>
</evidence>
<dbReference type="AlphaFoldDB" id="A0A1W1UVW8"/>
<dbReference type="EMBL" id="FWWT01000012">
    <property type="protein sequence ID" value="SMB85308.1"/>
    <property type="molecule type" value="Genomic_DNA"/>
</dbReference>
<dbReference type="GO" id="GO:0042853">
    <property type="term" value="P:L-alanine catabolic process"/>
    <property type="evidence" value="ECO:0007669"/>
    <property type="project" value="UniProtKB-UniPathway"/>
</dbReference>
<dbReference type="RefSeq" id="WP_084052452.1">
    <property type="nucleotide sequence ID" value="NZ_FWWT01000012.1"/>
</dbReference>
<evidence type="ECO:0000256" key="9">
    <source>
        <dbReference type="PIRSR" id="PIRSR000183-3"/>
    </source>
</evidence>
<evidence type="ECO:0000256" key="6">
    <source>
        <dbReference type="PIRNR" id="PIRNR000183"/>
    </source>
</evidence>
<evidence type="ECO:0000259" key="11">
    <source>
        <dbReference type="SMART" id="SM01003"/>
    </source>
</evidence>